<evidence type="ECO:0000256" key="7">
    <source>
        <dbReference type="ARBA" id="ARBA00022771"/>
    </source>
</evidence>
<dbReference type="Pfam" id="PF13155">
    <property type="entry name" value="Toprim_2"/>
    <property type="match status" value="1"/>
</dbReference>
<feature type="zinc finger region" description="CHC2-type" evidence="12">
    <location>
        <begin position="43"/>
        <end position="67"/>
    </location>
</feature>
<keyword evidence="8 12" id="KW-0862">Zinc</keyword>
<comment type="caution">
    <text evidence="15">The sequence shown here is derived from an EMBL/GenBank/DDBJ whole genome shotgun (WGS) entry which is preliminary data.</text>
</comment>
<dbReference type="SUPFAM" id="SSF57783">
    <property type="entry name" value="Zinc beta-ribbon"/>
    <property type="match status" value="1"/>
</dbReference>
<dbReference type="FunFam" id="3.90.980.10:FF:000001">
    <property type="entry name" value="DNA primase"/>
    <property type="match status" value="1"/>
</dbReference>
<dbReference type="Gene3D" id="3.90.580.10">
    <property type="entry name" value="Zinc finger, CHC2-type domain"/>
    <property type="match status" value="1"/>
</dbReference>
<dbReference type="Gene3D" id="3.40.1360.10">
    <property type="match status" value="1"/>
</dbReference>
<keyword evidence="3 12" id="KW-0808">Transferase</keyword>
<evidence type="ECO:0000259" key="14">
    <source>
        <dbReference type="PROSITE" id="PS50880"/>
    </source>
</evidence>
<dbReference type="NCBIfam" id="TIGR01391">
    <property type="entry name" value="dnaG"/>
    <property type="match status" value="1"/>
</dbReference>
<evidence type="ECO:0000256" key="11">
    <source>
        <dbReference type="ARBA" id="ARBA00023163"/>
    </source>
</evidence>
<dbReference type="InterPro" id="IPR050219">
    <property type="entry name" value="DnaG_primase"/>
</dbReference>
<evidence type="ECO:0000313" key="15">
    <source>
        <dbReference type="EMBL" id="KIQ69673.1"/>
    </source>
</evidence>
<evidence type="ECO:0000256" key="10">
    <source>
        <dbReference type="ARBA" id="ARBA00023125"/>
    </source>
</evidence>
<dbReference type="InterPro" id="IPR006295">
    <property type="entry name" value="DNA_primase_DnaG"/>
</dbReference>
<comment type="cofactor">
    <cofactor evidence="12">
        <name>Zn(2+)</name>
        <dbReference type="ChEBI" id="CHEBI:29105"/>
    </cofactor>
    <text evidence="12">Binds 1 zinc ion per monomer.</text>
</comment>
<evidence type="ECO:0000256" key="6">
    <source>
        <dbReference type="ARBA" id="ARBA00022723"/>
    </source>
</evidence>
<dbReference type="SMART" id="SM00493">
    <property type="entry name" value="TOPRIM"/>
    <property type="match status" value="1"/>
</dbReference>
<gene>
    <name evidence="12" type="primary">dnaG</name>
    <name evidence="15" type="ORF">Wenmar_02037</name>
</gene>
<dbReference type="PANTHER" id="PTHR30313:SF2">
    <property type="entry name" value="DNA PRIMASE"/>
    <property type="match status" value="1"/>
</dbReference>
<dbReference type="GO" id="GO:0006269">
    <property type="term" value="P:DNA replication, synthesis of primer"/>
    <property type="evidence" value="ECO:0007669"/>
    <property type="project" value="UniProtKB-UniRule"/>
</dbReference>
<dbReference type="STRING" id="1123501.Wenmar_02037"/>
<protein>
    <recommendedName>
        <fullName evidence="12">DNA primase</fullName>
        <ecNumber evidence="12">2.7.7.101</ecNumber>
    </recommendedName>
</protein>
<feature type="compositionally biased region" description="Basic and acidic residues" evidence="13">
    <location>
        <begin position="444"/>
        <end position="453"/>
    </location>
</feature>
<comment type="catalytic activity">
    <reaction evidence="12">
        <text>ssDNA + n NTP = ssDNA/pppN(pN)n-1 hybrid + (n-1) diphosphate.</text>
        <dbReference type="EC" id="2.7.7.101"/>
    </reaction>
</comment>
<dbReference type="RefSeq" id="WP_018304887.1">
    <property type="nucleotide sequence ID" value="NZ_KB902316.1"/>
</dbReference>
<evidence type="ECO:0000256" key="3">
    <source>
        <dbReference type="ARBA" id="ARBA00022679"/>
    </source>
</evidence>
<evidence type="ECO:0000256" key="1">
    <source>
        <dbReference type="ARBA" id="ARBA00022478"/>
    </source>
</evidence>
<proteinExistence type="inferred from homology"/>
<dbReference type="GO" id="GO:0000428">
    <property type="term" value="C:DNA-directed RNA polymerase complex"/>
    <property type="evidence" value="ECO:0007669"/>
    <property type="project" value="UniProtKB-KW"/>
</dbReference>
<dbReference type="HAMAP" id="MF_00974">
    <property type="entry name" value="DNA_primase_DnaG"/>
    <property type="match status" value="1"/>
</dbReference>
<dbReference type="InterPro" id="IPR030846">
    <property type="entry name" value="DnaG_bac"/>
</dbReference>
<dbReference type="InterPro" id="IPR006171">
    <property type="entry name" value="TOPRIM_dom"/>
</dbReference>
<dbReference type="OrthoDB" id="9803773at2"/>
<feature type="region of interest" description="Disordered" evidence="13">
    <location>
        <begin position="603"/>
        <end position="627"/>
    </location>
</feature>
<evidence type="ECO:0000256" key="9">
    <source>
        <dbReference type="ARBA" id="ARBA00022842"/>
    </source>
</evidence>
<keyword evidence="7 12" id="KW-0863">Zinc-finger</keyword>
<dbReference type="InterPro" id="IPR013264">
    <property type="entry name" value="DNAG_N"/>
</dbReference>
<keyword evidence="11 12" id="KW-0804">Transcription</keyword>
<dbReference type="Pfam" id="PF01807">
    <property type="entry name" value="Zn_ribbon_DnaG"/>
    <property type="match status" value="1"/>
</dbReference>
<dbReference type="InterPro" id="IPR034151">
    <property type="entry name" value="TOPRIM_DnaG_bac"/>
</dbReference>
<evidence type="ECO:0000256" key="2">
    <source>
        <dbReference type="ARBA" id="ARBA00022515"/>
    </source>
</evidence>
<keyword evidence="6 12" id="KW-0479">Metal-binding</keyword>
<keyword evidence="9" id="KW-0460">Magnesium</keyword>
<dbReference type="PANTHER" id="PTHR30313">
    <property type="entry name" value="DNA PRIMASE"/>
    <property type="match status" value="1"/>
</dbReference>
<dbReference type="Pfam" id="PF08275">
    <property type="entry name" value="DNAG_N"/>
    <property type="match status" value="1"/>
</dbReference>
<dbReference type="InterPro" id="IPR037068">
    <property type="entry name" value="DNA_primase_core_N_sf"/>
</dbReference>
<dbReference type="GO" id="GO:0005737">
    <property type="term" value="C:cytoplasm"/>
    <property type="evidence" value="ECO:0007669"/>
    <property type="project" value="TreeGrafter"/>
</dbReference>
<organism evidence="15 16">
    <name type="scientific">Wenxinia marina DSM 24838</name>
    <dbReference type="NCBI Taxonomy" id="1123501"/>
    <lineage>
        <taxon>Bacteria</taxon>
        <taxon>Pseudomonadati</taxon>
        <taxon>Pseudomonadota</taxon>
        <taxon>Alphaproteobacteria</taxon>
        <taxon>Rhodobacterales</taxon>
        <taxon>Roseobacteraceae</taxon>
        <taxon>Wenxinia</taxon>
    </lineage>
</organism>
<evidence type="ECO:0000256" key="12">
    <source>
        <dbReference type="HAMAP-Rule" id="MF_00974"/>
    </source>
</evidence>
<dbReference type="GO" id="GO:1990077">
    <property type="term" value="C:primosome complex"/>
    <property type="evidence" value="ECO:0007669"/>
    <property type="project" value="UniProtKB-KW"/>
</dbReference>
<accession>A0A0D0QFB4</accession>
<keyword evidence="10 12" id="KW-0238">DNA-binding</keyword>
<keyword evidence="1 12" id="KW-0240">DNA-directed RNA polymerase</keyword>
<dbReference type="SUPFAM" id="SSF56731">
    <property type="entry name" value="DNA primase core"/>
    <property type="match status" value="1"/>
</dbReference>
<dbReference type="SMART" id="SM00400">
    <property type="entry name" value="ZnF_CHCC"/>
    <property type="match status" value="1"/>
</dbReference>
<dbReference type="CDD" id="cd03364">
    <property type="entry name" value="TOPRIM_DnaG_primases"/>
    <property type="match status" value="1"/>
</dbReference>
<dbReference type="eggNOG" id="COG0358">
    <property type="taxonomic scope" value="Bacteria"/>
</dbReference>
<evidence type="ECO:0000256" key="13">
    <source>
        <dbReference type="SAM" id="MobiDB-lite"/>
    </source>
</evidence>
<comment type="domain">
    <text evidence="12">Contains an N-terminal zinc-binding domain, a central core domain that contains the primase activity, and a C-terminal DnaB-binding domain.</text>
</comment>
<reference evidence="15 16" key="1">
    <citation type="submission" date="2013-01" db="EMBL/GenBank/DDBJ databases">
        <authorList>
            <person name="Fiebig A."/>
            <person name="Goeker M."/>
            <person name="Klenk H.-P.P."/>
        </authorList>
    </citation>
    <scope>NUCLEOTIDE SEQUENCE [LARGE SCALE GENOMIC DNA]</scope>
    <source>
        <strain evidence="15 16">DSM 24838</strain>
    </source>
</reference>
<dbReference type="InterPro" id="IPR002694">
    <property type="entry name" value="Znf_CHC2"/>
</dbReference>
<feature type="region of interest" description="Disordered" evidence="13">
    <location>
        <begin position="428"/>
        <end position="454"/>
    </location>
</feature>
<dbReference type="InterPro" id="IPR036977">
    <property type="entry name" value="DNA_primase_Znf_CHC2"/>
</dbReference>
<dbReference type="FunFam" id="3.40.1360.10:FF:000002">
    <property type="entry name" value="DNA primase"/>
    <property type="match status" value="1"/>
</dbReference>
<dbReference type="GO" id="GO:0003677">
    <property type="term" value="F:DNA binding"/>
    <property type="evidence" value="ECO:0007669"/>
    <property type="project" value="UniProtKB-KW"/>
</dbReference>
<evidence type="ECO:0000256" key="5">
    <source>
        <dbReference type="ARBA" id="ARBA00022705"/>
    </source>
</evidence>
<dbReference type="GO" id="GO:0003899">
    <property type="term" value="F:DNA-directed RNA polymerase activity"/>
    <property type="evidence" value="ECO:0007669"/>
    <property type="project" value="UniProtKB-UniRule"/>
</dbReference>
<sequence>MSLPSGFLDELRGRLSMAEVAGRKVMWDQKKSNRGKGDWWAPCPFHQEKTASFHVDDRKGYYYCFGCQAKGDMIGFVMETENVAFMEAVEILAREAGLQMPARDPQAQKQADRRTKLTEVMDEAARWFRLQLRTAAAADARAYLAKRGLDEAAQERWQIGYAPPGWEGLRTALTGKGVELQMLLDTGLVKPSDKGRQPYDTFRGRIMFPIRDPRGRTIAFGGRALDPNESAKYLNSPETVLFDKGRTLYNHGPAREAAGKGAPLLVAEGYMDVIALAEAGFPATVAALGTAVTEQHLTHLWRIADEPIIALDGDAAGLRAALRVIDIALPMLAAGKSLRFAMMPEGMDPDDLIRARGAAAVTEVLERAEPMVRLLWRRETDGKRFDSPERKAALDRALGEATARIADQGIRRHYDEAFRQLKWELFRPPRRAPSGGPGGFRRKGAPEPVRDTTRSSLLAATDGAEDHLCEAAILATLISTPAVIPDFEGAIERMDCAAPGHGAIRDAVLALGPVPDLRARLAERLGAEPLEKLFGEGHVAIAPAVRRPGDEDVARLALAGDLAKLAARRGRAREVAEAAEDLTGVADEGLTWRLAEAARAVERAGRGGEDEDRSEFRTGPNGARMKRQEIDAFAALLGQIDYGKGGRRS</sequence>
<comment type="function">
    <text evidence="12">RNA polymerase that catalyzes the synthesis of short RNA molecules used as primers for DNA polymerase during DNA replication.</text>
</comment>
<keyword evidence="4 12" id="KW-0548">Nucleotidyltransferase</keyword>
<dbReference type="Proteomes" id="UP000035100">
    <property type="component" value="Unassembled WGS sequence"/>
</dbReference>
<name>A0A0D0QFB4_9RHOB</name>
<dbReference type="EC" id="2.7.7.101" evidence="12"/>
<dbReference type="EMBL" id="AONG01000009">
    <property type="protein sequence ID" value="KIQ69673.1"/>
    <property type="molecule type" value="Genomic_DNA"/>
</dbReference>
<evidence type="ECO:0000256" key="4">
    <source>
        <dbReference type="ARBA" id="ARBA00022695"/>
    </source>
</evidence>
<dbReference type="AlphaFoldDB" id="A0A0D0QFB4"/>
<comment type="subunit">
    <text evidence="12">Monomer. Interacts with DnaB.</text>
</comment>
<keyword evidence="16" id="KW-1185">Reference proteome</keyword>
<dbReference type="PROSITE" id="PS50880">
    <property type="entry name" value="TOPRIM"/>
    <property type="match status" value="1"/>
</dbReference>
<keyword evidence="5 12" id="KW-0235">DNA replication</keyword>
<evidence type="ECO:0000313" key="16">
    <source>
        <dbReference type="Proteomes" id="UP000035100"/>
    </source>
</evidence>
<dbReference type="PATRIC" id="fig|1123501.6.peg.2133"/>
<dbReference type="GO" id="GO:0008270">
    <property type="term" value="F:zinc ion binding"/>
    <property type="evidence" value="ECO:0007669"/>
    <property type="project" value="UniProtKB-UniRule"/>
</dbReference>
<dbReference type="Gene3D" id="3.90.980.10">
    <property type="entry name" value="DNA primase, catalytic core, N-terminal domain"/>
    <property type="match status" value="1"/>
</dbReference>
<evidence type="ECO:0000256" key="8">
    <source>
        <dbReference type="ARBA" id="ARBA00022833"/>
    </source>
</evidence>
<keyword evidence="2 12" id="KW-0639">Primosome</keyword>
<feature type="domain" description="Toprim" evidence="14">
    <location>
        <begin position="262"/>
        <end position="344"/>
    </location>
</feature>
<comment type="similarity">
    <text evidence="12">Belongs to the DnaG primase family.</text>
</comment>